<dbReference type="InterPro" id="IPR005031">
    <property type="entry name" value="COQ10_START"/>
</dbReference>
<comment type="subunit">
    <text evidence="2">Interacts with coenzyme Q.</text>
</comment>
<dbReference type="AlphaFoldDB" id="A0A397SRR9"/>
<dbReference type="InterPro" id="IPR044996">
    <property type="entry name" value="COQ10-like"/>
</dbReference>
<dbReference type="CDD" id="cd07813">
    <property type="entry name" value="COQ10p_like"/>
    <property type="match status" value="1"/>
</dbReference>
<comment type="caution">
    <text evidence="5">The sequence shown here is derived from an EMBL/GenBank/DDBJ whole genome shotgun (WGS) entry which is preliminary data.</text>
</comment>
<accession>A0A397SRR9</accession>
<dbReference type="PANTHER" id="PTHR12901">
    <property type="entry name" value="SPERM PROTEIN HOMOLOG"/>
    <property type="match status" value="1"/>
</dbReference>
<dbReference type="GO" id="GO:0048039">
    <property type="term" value="F:ubiquinone binding"/>
    <property type="evidence" value="ECO:0007669"/>
    <property type="project" value="InterPro"/>
</dbReference>
<dbReference type="SUPFAM" id="SSF55961">
    <property type="entry name" value="Bet v1-like"/>
    <property type="match status" value="1"/>
</dbReference>
<dbReference type="PANTHER" id="PTHR12901:SF10">
    <property type="entry name" value="COENZYME Q-BINDING PROTEIN COQ10, MITOCHONDRIAL"/>
    <property type="match status" value="1"/>
</dbReference>
<dbReference type="Proteomes" id="UP000265703">
    <property type="component" value="Unassembled WGS sequence"/>
</dbReference>
<evidence type="ECO:0000259" key="4">
    <source>
        <dbReference type="Pfam" id="PF03364"/>
    </source>
</evidence>
<dbReference type="Gene3D" id="3.30.530.20">
    <property type="match status" value="1"/>
</dbReference>
<gene>
    <name evidence="5" type="ORF">C1645_826333</name>
</gene>
<protein>
    <recommendedName>
        <fullName evidence="4">Coenzyme Q-binding protein COQ10 START domain-containing protein</fullName>
    </recommendedName>
</protein>
<dbReference type="STRING" id="658196.A0A397SRR9"/>
<organism evidence="5 6">
    <name type="scientific">Glomus cerebriforme</name>
    <dbReference type="NCBI Taxonomy" id="658196"/>
    <lineage>
        <taxon>Eukaryota</taxon>
        <taxon>Fungi</taxon>
        <taxon>Fungi incertae sedis</taxon>
        <taxon>Mucoromycota</taxon>
        <taxon>Glomeromycotina</taxon>
        <taxon>Glomeromycetes</taxon>
        <taxon>Glomerales</taxon>
        <taxon>Glomeraceae</taxon>
        <taxon>Glomus</taxon>
    </lineage>
</organism>
<evidence type="ECO:0000256" key="2">
    <source>
        <dbReference type="ARBA" id="ARBA00011814"/>
    </source>
</evidence>
<reference evidence="5 6" key="1">
    <citation type="submission" date="2018-06" db="EMBL/GenBank/DDBJ databases">
        <title>Comparative genomics reveals the genomic features of Rhizophagus irregularis, R. cerebriforme, R. diaphanum and Gigaspora rosea, and their symbiotic lifestyle signature.</title>
        <authorList>
            <person name="Morin E."/>
            <person name="San Clemente H."/>
            <person name="Chen E.C.H."/>
            <person name="De La Providencia I."/>
            <person name="Hainaut M."/>
            <person name="Kuo A."/>
            <person name="Kohler A."/>
            <person name="Murat C."/>
            <person name="Tang N."/>
            <person name="Roy S."/>
            <person name="Loubradou J."/>
            <person name="Henrissat B."/>
            <person name="Grigoriev I.V."/>
            <person name="Corradi N."/>
            <person name="Roux C."/>
            <person name="Martin F.M."/>
        </authorList>
    </citation>
    <scope>NUCLEOTIDE SEQUENCE [LARGE SCALE GENOMIC DNA]</scope>
    <source>
        <strain evidence="5 6">DAOM 227022</strain>
    </source>
</reference>
<dbReference type="GO" id="GO:0005739">
    <property type="term" value="C:mitochondrion"/>
    <property type="evidence" value="ECO:0007669"/>
    <property type="project" value="TreeGrafter"/>
</dbReference>
<name>A0A397SRR9_9GLOM</name>
<dbReference type="InterPro" id="IPR023393">
    <property type="entry name" value="START-like_dom_sf"/>
</dbReference>
<dbReference type="OrthoDB" id="292693at2759"/>
<feature type="domain" description="Coenzyme Q-binding protein COQ10 START" evidence="4">
    <location>
        <begin position="36"/>
        <end position="171"/>
    </location>
</feature>
<comment type="similarity">
    <text evidence="1">Belongs to the COQ10 family.</text>
</comment>
<proteinExistence type="inferred from homology"/>
<sequence length="192" mass="21962">MLLNLTNALKSALKVPQRTFFNGLSFKKTYNGHKVIGYTQRQLYDVVSNIDEYKNFIPYCTHSIVVKTQNINNRNKKLTAILGVGFDGYDETYASEVICERPGFVRAEAAPNESLFKQLSTVWELTPHHDSPSTHCNLNFHLEFEFSSFIYSQLANVFFDNVSTLMVDAFERRCYTLYGPPAPPILTIKKTD</sequence>
<keyword evidence="6" id="KW-1185">Reference proteome</keyword>
<evidence type="ECO:0000256" key="3">
    <source>
        <dbReference type="ARBA" id="ARBA00024947"/>
    </source>
</evidence>
<evidence type="ECO:0000256" key="1">
    <source>
        <dbReference type="ARBA" id="ARBA00006885"/>
    </source>
</evidence>
<comment type="function">
    <text evidence="3">Required for the function of coenzyme Q in the respiratory chain. May serve as a chaperone or may be involved in the transport of Q6 from its site of synthesis to the catalytic sites of the respiratory complexes.</text>
</comment>
<dbReference type="EMBL" id="QKYT01000263">
    <property type="protein sequence ID" value="RIA88412.1"/>
    <property type="molecule type" value="Genomic_DNA"/>
</dbReference>
<evidence type="ECO:0000313" key="6">
    <source>
        <dbReference type="Proteomes" id="UP000265703"/>
    </source>
</evidence>
<dbReference type="GO" id="GO:0045333">
    <property type="term" value="P:cellular respiration"/>
    <property type="evidence" value="ECO:0007669"/>
    <property type="project" value="InterPro"/>
</dbReference>
<dbReference type="Pfam" id="PF03364">
    <property type="entry name" value="Polyketide_cyc"/>
    <property type="match status" value="1"/>
</dbReference>
<evidence type="ECO:0000313" key="5">
    <source>
        <dbReference type="EMBL" id="RIA88412.1"/>
    </source>
</evidence>